<sequence>MESGLKALWGCLWSWWCQTGNTGLKETPDVCGVAGVKPAALDLRKRPLLLRASGRCSNVLSIADTIGRTIYHEYSAIYNHNITVSRIAKILGSEEDARKDLSRCRYVSDMGHNDYLNNYFIEAYETQLEHKLNDDTHIFNHKLKKLVKKLINSPNRRDYVILDGAHFTEAIRCKRQSPKDAYPYDISELAKLKLDDSDAYDIIHAQL</sequence>
<organism evidence="3 4">
    <name type="scientific">Salix dunnii</name>
    <dbReference type="NCBI Taxonomy" id="1413687"/>
    <lineage>
        <taxon>Eukaryota</taxon>
        <taxon>Viridiplantae</taxon>
        <taxon>Streptophyta</taxon>
        <taxon>Embryophyta</taxon>
        <taxon>Tracheophyta</taxon>
        <taxon>Spermatophyta</taxon>
        <taxon>Magnoliopsida</taxon>
        <taxon>eudicotyledons</taxon>
        <taxon>Gunneridae</taxon>
        <taxon>Pentapetalae</taxon>
        <taxon>rosids</taxon>
        <taxon>fabids</taxon>
        <taxon>Malpighiales</taxon>
        <taxon>Salicaceae</taxon>
        <taxon>Saliceae</taxon>
        <taxon>Salix</taxon>
    </lineage>
</organism>
<comment type="similarity">
    <text evidence="1">Belongs to the 'GDSL' lipolytic enzyme family.</text>
</comment>
<dbReference type="PANTHER" id="PTHR45650:SF9">
    <property type="entry name" value="SGNH HYDROLASE-TYPE ESTERASE DOMAIN-CONTAINING PROTEIN"/>
    <property type="match status" value="1"/>
</dbReference>
<evidence type="ECO:0000313" key="3">
    <source>
        <dbReference type="EMBL" id="KAF9662600.1"/>
    </source>
</evidence>
<protein>
    <submittedName>
        <fullName evidence="3">Uncharacterized protein</fullName>
    </submittedName>
</protein>
<feature type="signal peptide" evidence="2">
    <location>
        <begin position="1"/>
        <end position="23"/>
    </location>
</feature>
<dbReference type="PANTHER" id="PTHR45650">
    <property type="entry name" value="GDSL-LIKE LIPASE/ACYLHYDROLASE-RELATED"/>
    <property type="match status" value="1"/>
</dbReference>
<comment type="caution">
    <text evidence="3">The sequence shown here is derived from an EMBL/GenBank/DDBJ whole genome shotgun (WGS) entry which is preliminary data.</text>
</comment>
<feature type="chain" id="PRO_5032828664" evidence="2">
    <location>
        <begin position="24"/>
        <end position="207"/>
    </location>
</feature>
<dbReference type="OrthoDB" id="1600564at2759"/>
<proteinExistence type="inferred from homology"/>
<name>A0A835MDW3_9ROSI</name>
<evidence type="ECO:0000256" key="2">
    <source>
        <dbReference type="SAM" id="SignalP"/>
    </source>
</evidence>
<dbReference type="AlphaFoldDB" id="A0A835MDW3"/>
<keyword evidence="2" id="KW-0732">Signal</keyword>
<reference evidence="3 4" key="1">
    <citation type="submission" date="2020-10" db="EMBL/GenBank/DDBJ databases">
        <title>Plant Genome Project.</title>
        <authorList>
            <person name="Zhang R.-G."/>
        </authorList>
    </citation>
    <scope>NUCLEOTIDE SEQUENCE [LARGE SCALE GENOMIC DNA]</scope>
    <source>
        <strain evidence="3">FAFU-HL-1</strain>
        <tissue evidence="3">Leaf</tissue>
    </source>
</reference>
<keyword evidence="4" id="KW-1185">Reference proteome</keyword>
<evidence type="ECO:0000256" key="1">
    <source>
        <dbReference type="ARBA" id="ARBA00008668"/>
    </source>
</evidence>
<dbReference type="Proteomes" id="UP000657918">
    <property type="component" value="Unassembled WGS sequence"/>
</dbReference>
<dbReference type="EMBL" id="JADGMS010000018">
    <property type="protein sequence ID" value="KAF9662600.1"/>
    <property type="molecule type" value="Genomic_DNA"/>
</dbReference>
<evidence type="ECO:0000313" key="4">
    <source>
        <dbReference type="Proteomes" id="UP000657918"/>
    </source>
</evidence>
<gene>
    <name evidence="3" type="ORF">SADUNF_Sadunf18G0071200</name>
</gene>
<dbReference type="InterPro" id="IPR051238">
    <property type="entry name" value="GDSL_esterase/lipase"/>
</dbReference>
<accession>A0A835MDW3</accession>